<dbReference type="Proteomes" id="UP000267096">
    <property type="component" value="Unassembled WGS sequence"/>
</dbReference>
<evidence type="ECO:0000313" key="2">
    <source>
        <dbReference type="Proteomes" id="UP000267096"/>
    </source>
</evidence>
<name>A0A0M3KFV8_ANISI</name>
<gene>
    <name evidence="1" type="ORF">ASIM_LOCUS19257</name>
</gene>
<proteinExistence type="predicted"/>
<reference evidence="3" key="1">
    <citation type="submission" date="2017-02" db="UniProtKB">
        <authorList>
            <consortium name="WormBaseParasite"/>
        </authorList>
    </citation>
    <scope>IDENTIFICATION</scope>
</reference>
<dbReference type="EMBL" id="UYRR01036922">
    <property type="protein sequence ID" value="VDK68449.1"/>
    <property type="molecule type" value="Genomic_DNA"/>
</dbReference>
<organism evidence="3">
    <name type="scientific">Anisakis simplex</name>
    <name type="common">Herring worm</name>
    <dbReference type="NCBI Taxonomy" id="6269"/>
    <lineage>
        <taxon>Eukaryota</taxon>
        <taxon>Metazoa</taxon>
        <taxon>Ecdysozoa</taxon>
        <taxon>Nematoda</taxon>
        <taxon>Chromadorea</taxon>
        <taxon>Rhabditida</taxon>
        <taxon>Spirurina</taxon>
        <taxon>Ascaridomorpha</taxon>
        <taxon>Ascaridoidea</taxon>
        <taxon>Anisakidae</taxon>
        <taxon>Anisakis</taxon>
        <taxon>Anisakis simplex complex</taxon>
    </lineage>
</organism>
<accession>A0A0M3KFV8</accession>
<dbReference type="WBParaSite" id="ASIM_0001986901-mRNA-1">
    <property type="protein sequence ID" value="ASIM_0001986901-mRNA-1"/>
    <property type="gene ID" value="ASIM_0001986901"/>
</dbReference>
<dbReference type="AlphaFoldDB" id="A0A0M3KFV8"/>
<reference evidence="1 2" key="2">
    <citation type="submission" date="2018-11" db="EMBL/GenBank/DDBJ databases">
        <authorList>
            <consortium name="Pathogen Informatics"/>
        </authorList>
    </citation>
    <scope>NUCLEOTIDE SEQUENCE [LARGE SCALE GENOMIC DNA]</scope>
</reference>
<protein>
    <submittedName>
        <fullName evidence="3">Secreted protein</fullName>
    </submittedName>
</protein>
<evidence type="ECO:0000313" key="3">
    <source>
        <dbReference type="WBParaSite" id="ASIM_0001986901-mRNA-1"/>
    </source>
</evidence>
<keyword evidence="2" id="KW-1185">Reference proteome</keyword>
<sequence>MSLLTLPICWMFHRVGVFTRSKTSKTRTPVYDRSTMLSTSITYDKTDLLTKQTFYSPSELSASTASTFEDNTAADRYHHSLIPSRSMNHHQDQNEQIYEQPISERAHHPHHQHRSSVHRTQSHTPYHVSRNLSYSHTLSDGNLIKVNDNGEIIHSYAAAKFLTQPKSQL</sequence>
<evidence type="ECO:0000313" key="1">
    <source>
        <dbReference type="EMBL" id="VDK68449.1"/>
    </source>
</evidence>